<proteinExistence type="predicted"/>
<evidence type="ECO:0000313" key="1">
    <source>
        <dbReference type="EMBL" id="GAF74568.1"/>
    </source>
</evidence>
<dbReference type="EMBL" id="BARS01006850">
    <property type="protein sequence ID" value="GAF74568.1"/>
    <property type="molecule type" value="Genomic_DNA"/>
</dbReference>
<protein>
    <submittedName>
        <fullName evidence="1">Uncharacterized protein</fullName>
    </submittedName>
</protein>
<gene>
    <name evidence="1" type="ORF">S01H1_13271</name>
</gene>
<sequence>MMAKTTPKAAAGKMEPPAAYMGALTAVLCAKDMTDTDFWQEHLFATLKAKVESFRASCMSWDNPTRQEAQMYHEVLGDITSCVRHAIQDLNDIVRDIMLKPLFDYGEIFTAKMDDKKGSIELIPVVPKGKAPAAAGKDAK</sequence>
<comment type="caution">
    <text evidence="1">The sequence shown here is derived from an EMBL/GenBank/DDBJ whole genome shotgun (WGS) entry which is preliminary data.</text>
</comment>
<reference evidence="1" key="1">
    <citation type="journal article" date="2014" name="Front. Microbiol.">
        <title>High frequency of phylogenetically diverse reductive dehalogenase-homologous genes in deep subseafloor sedimentary metagenomes.</title>
        <authorList>
            <person name="Kawai M."/>
            <person name="Futagami T."/>
            <person name="Toyoda A."/>
            <person name="Takaki Y."/>
            <person name="Nishi S."/>
            <person name="Hori S."/>
            <person name="Arai W."/>
            <person name="Tsubouchi T."/>
            <person name="Morono Y."/>
            <person name="Uchiyama I."/>
            <person name="Ito T."/>
            <person name="Fujiyama A."/>
            <person name="Inagaki F."/>
            <person name="Takami H."/>
        </authorList>
    </citation>
    <scope>NUCLEOTIDE SEQUENCE</scope>
    <source>
        <strain evidence="1">Expedition CK06-06</strain>
    </source>
</reference>
<accession>X0S0J1</accession>
<name>X0S0J1_9ZZZZ</name>
<organism evidence="1">
    <name type="scientific">marine sediment metagenome</name>
    <dbReference type="NCBI Taxonomy" id="412755"/>
    <lineage>
        <taxon>unclassified sequences</taxon>
        <taxon>metagenomes</taxon>
        <taxon>ecological metagenomes</taxon>
    </lineage>
</organism>
<dbReference type="AlphaFoldDB" id="X0S0J1"/>